<evidence type="ECO:0000313" key="6">
    <source>
        <dbReference type="Proteomes" id="UP000315295"/>
    </source>
</evidence>
<dbReference type="SUPFAM" id="SSF54403">
    <property type="entry name" value="Cystatin/monellin"/>
    <property type="match status" value="1"/>
</dbReference>
<keyword evidence="1" id="KW-0646">Protease inhibitor</keyword>
<keyword evidence="2" id="KW-0789">Thiol protease inhibitor</keyword>
<protein>
    <recommendedName>
        <fullName evidence="4">Cystatin domain-containing protein</fullName>
    </recommendedName>
</protein>
<gene>
    <name evidence="5" type="ORF">C1H46_043818</name>
</gene>
<reference evidence="5 6" key="1">
    <citation type="journal article" date="2019" name="G3 (Bethesda)">
        <title>Sequencing of a Wild Apple (Malus baccata) Genome Unravels the Differences Between Cultivated and Wild Apple Species Regarding Disease Resistance and Cold Tolerance.</title>
        <authorList>
            <person name="Chen X."/>
        </authorList>
    </citation>
    <scope>NUCLEOTIDE SEQUENCE [LARGE SCALE GENOMIC DNA]</scope>
    <source>
        <strain evidence="6">cv. Shandingzi</strain>
        <tissue evidence="5">Leaves</tissue>
    </source>
</reference>
<dbReference type="Proteomes" id="UP000315295">
    <property type="component" value="Unassembled WGS sequence"/>
</dbReference>
<accession>A0A540K8T0</accession>
<evidence type="ECO:0000259" key="4">
    <source>
        <dbReference type="Pfam" id="PF16845"/>
    </source>
</evidence>
<dbReference type="EMBL" id="VIEB01001719">
    <property type="protein sequence ID" value="TQD70648.1"/>
    <property type="molecule type" value="Genomic_DNA"/>
</dbReference>
<dbReference type="AlphaFoldDB" id="A0A540K8T0"/>
<dbReference type="InterPro" id="IPR046350">
    <property type="entry name" value="Cystatin_sf"/>
</dbReference>
<evidence type="ECO:0000313" key="5">
    <source>
        <dbReference type="EMBL" id="TQD70648.1"/>
    </source>
</evidence>
<proteinExistence type="predicted"/>
<keyword evidence="3" id="KW-0732">Signal</keyword>
<feature type="domain" description="Cystatin" evidence="4">
    <location>
        <begin position="28"/>
        <end position="110"/>
    </location>
</feature>
<dbReference type="InterPro" id="IPR000010">
    <property type="entry name" value="Cystatin_dom"/>
</dbReference>
<feature type="chain" id="PRO_5022078097" description="Cystatin domain-containing protein" evidence="3">
    <location>
        <begin position="20"/>
        <end position="117"/>
    </location>
</feature>
<name>A0A540K8T0_MALBA</name>
<evidence type="ECO:0000256" key="3">
    <source>
        <dbReference type="SAM" id="SignalP"/>
    </source>
</evidence>
<evidence type="ECO:0000256" key="1">
    <source>
        <dbReference type="ARBA" id="ARBA00022690"/>
    </source>
</evidence>
<comment type="caution">
    <text evidence="5">The sequence shown here is derived from an EMBL/GenBank/DDBJ whole genome shotgun (WGS) entry which is preliminary data.</text>
</comment>
<dbReference type="GO" id="GO:0004869">
    <property type="term" value="F:cysteine-type endopeptidase inhibitor activity"/>
    <property type="evidence" value="ECO:0007669"/>
    <property type="project" value="UniProtKB-KW"/>
</dbReference>
<dbReference type="Pfam" id="PF16845">
    <property type="entry name" value="SQAPI"/>
    <property type="match status" value="1"/>
</dbReference>
<organism evidence="5 6">
    <name type="scientific">Malus baccata</name>
    <name type="common">Siberian crab apple</name>
    <name type="synonym">Pyrus baccata</name>
    <dbReference type="NCBI Taxonomy" id="106549"/>
    <lineage>
        <taxon>Eukaryota</taxon>
        <taxon>Viridiplantae</taxon>
        <taxon>Streptophyta</taxon>
        <taxon>Embryophyta</taxon>
        <taxon>Tracheophyta</taxon>
        <taxon>Spermatophyta</taxon>
        <taxon>Magnoliopsida</taxon>
        <taxon>eudicotyledons</taxon>
        <taxon>Gunneridae</taxon>
        <taxon>Pentapetalae</taxon>
        <taxon>rosids</taxon>
        <taxon>fabids</taxon>
        <taxon>Rosales</taxon>
        <taxon>Rosaceae</taxon>
        <taxon>Amygdaloideae</taxon>
        <taxon>Maleae</taxon>
        <taxon>Malus</taxon>
    </lineage>
</organism>
<sequence>MRPHYLLALFALLVPLVSAAKGSWKPVNISDPSVVELGKWSVSEFNKDATLTKQLVYEKLVSGGSAVFKAGKLYALLFAARNESLADSGDNYLAGAWVQWSGKKRLIAFYKHKGRKN</sequence>
<dbReference type="PANTHER" id="PTHR47364:SF2">
    <property type="entry name" value="CYSTEINE PROTEINASE INHIBITOR 5"/>
    <property type="match status" value="1"/>
</dbReference>
<dbReference type="PANTHER" id="PTHR47364">
    <property type="entry name" value="CYSTEINE PROTEINASE INHIBITOR 5"/>
    <property type="match status" value="1"/>
</dbReference>
<feature type="signal peptide" evidence="3">
    <location>
        <begin position="1"/>
        <end position="19"/>
    </location>
</feature>
<dbReference type="Gene3D" id="3.10.450.10">
    <property type="match status" value="1"/>
</dbReference>
<evidence type="ECO:0000256" key="2">
    <source>
        <dbReference type="ARBA" id="ARBA00022704"/>
    </source>
</evidence>
<keyword evidence="6" id="KW-1185">Reference proteome</keyword>